<dbReference type="Pfam" id="PF01315">
    <property type="entry name" value="Ald_Xan_dh_C"/>
    <property type="match status" value="1"/>
</dbReference>
<proteinExistence type="predicted"/>
<dbReference type="GO" id="GO:0016491">
    <property type="term" value="F:oxidoreductase activity"/>
    <property type="evidence" value="ECO:0007669"/>
    <property type="project" value="UniProtKB-KW"/>
</dbReference>
<evidence type="ECO:0000313" key="4">
    <source>
        <dbReference type="EMBL" id="MYH61385.1"/>
    </source>
</evidence>
<evidence type="ECO:0000256" key="2">
    <source>
        <dbReference type="ARBA" id="ARBA00023002"/>
    </source>
</evidence>
<dbReference type="Pfam" id="PF02738">
    <property type="entry name" value="MoCoBD_1"/>
    <property type="match status" value="1"/>
</dbReference>
<keyword evidence="1" id="KW-0500">Molybdenum</keyword>
<evidence type="ECO:0000256" key="1">
    <source>
        <dbReference type="ARBA" id="ARBA00022505"/>
    </source>
</evidence>
<protein>
    <submittedName>
        <fullName evidence="4">Molybdopterin-dependent oxidoreductase</fullName>
    </submittedName>
</protein>
<dbReference type="InterPro" id="IPR016208">
    <property type="entry name" value="Ald_Oxase/xanthine_DH-like"/>
</dbReference>
<dbReference type="GO" id="GO:0005506">
    <property type="term" value="F:iron ion binding"/>
    <property type="evidence" value="ECO:0007669"/>
    <property type="project" value="InterPro"/>
</dbReference>
<accession>A0A6B1G2A5</accession>
<dbReference type="PANTHER" id="PTHR11908">
    <property type="entry name" value="XANTHINE DEHYDROGENASE"/>
    <property type="match status" value="1"/>
</dbReference>
<dbReference type="InterPro" id="IPR000674">
    <property type="entry name" value="Ald_Oxase/Xan_DH_a/b"/>
</dbReference>
<reference evidence="4" key="1">
    <citation type="submission" date="2019-09" db="EMBL/GenBank/DDBJ databases">
        <title>Characterisation of the sponge microbiome using genome-centric metagenomics.</title>
        <authorList>
            <person name="Engelberts J.P."/>
            <person name="Robbins S.J."/>
            <person name="De Goeij J.M."/>
            <person name="Aranda M."/>
            <person name="Bell S.C."/>
            <person name="Webster N.S."/>
        </authorList>
    </citation>
    <scope>NUCLEOTIDE SEQUENCE</scope>
    <source>
        <strain evidence="4">SB0675_bin_29</strain>
    </source>
</reference>
<comment type="caution">
    <text evidence="4">The sequence shown here is derived from an EMBL/GenBank/DDBJ whole genome shotgun (WGS) entry which is preliminary data.</text>
</comment>
<dbReference type="InterPro" id="IPR037165">
    <property type="entry name" value="AldOxase/xan_DH_Mopterin-bd_sf"/>
</dbReference>
<dbReference type="InterPro" id="IPR046867">
    <property type="entry name" value="AldOxase/xan_DH_MoCoBD2"/>
</dbReference>
<dbReference type="Gene3D" id="3.90.1170.50">
    <property type="entry name" value="Aldehyde oxidase/xanthine dehydrogenase, a/b hammerhead"/>
    <property type="match status" value="1"/>
</dbReference>
<dbReference type="PANTHER" id="PTHR11908:SF132">
    <property type="entry name" value="ALDEHYDE OXIDASE 1-RELATED"/>
    <property type="match status" value="1"/>
</dbReference>
<dbReference type="EMBL" id="VYDA01000237">
    <property type="protein sequence ID" value="MYH61385.1"/>
    <property type="molecule type" value="Genomic_DNA"/>
</dbReference>
<dbReference type="SUPFAM" id="SSF54665">
    <property type="entry name" value="CO dehydrogenase molybdoprotein N-domain-like"/>
    <property type="match status" value="1"/>
</dbReference>
<dbReference type="InterPro" id="IPR036856">
    <property type="entry name" value="Ald_Oxase/Xan_DH_a/b_sf"/>
</dbReference>
<name>A0A6B1G2A5_9CHLR</name>
<dbReference type="Pfam" id="PF20256">
    <property type="entry name" value="MoCoBD_2"/>
    <property type="match status" value="1"/>
</dbReference>
<keyword evidence="2" id="KW-0560">Oxidoreductase</keyword>
<organism evidence="4">
    <name type="scientific">Caldilineaceae bacterium SB0675_bin_29</name>
    <dbReference type="NCBI Taxonomy" id="2605266"/>
    <lineage>
        <taxon>Bacteria</taxon>
        <taxon>Bacillati</taxon>
        <taxon>Chloroflexota</taxon>
        <taxon>Caldilineae</taxon>
        <taxon>Caldilineales</taxon>
        <taxon>Caldilineaceae</taxon>
    </lineage>
</organism>
<evidence type="ECO:0000259" key="3">
    <source>
        <dbReference type="SMART" id="SM01008"/>
    </source>
</evidence>
<gene>
    <name evidence="4" type="ORF">F4148_06360</name>
</gene>
<dbReference type="SMART" id="SM01008">
    <property type="entry name" value="Ald_Xan_dh_C"/>
    <property type="match status" value="1"/>
</dbReference>
<feature type="domain" description="Aldehyde oxidase/xanthine dehydrogenase a/b hammerhead" evidence="3">
    <location>
        <begin position="21"/>
        <end position="140"/>
    </location>
</feature>
<dbReference type="AlphaFoldDB" id="A0A6B1G2A5"/>
<dbReference type="SUPFAM" id="SSF56003">
    <property type="entry name" value="Molybdenum cofactor-binding domain"/>
    <property type="match status" value="1"/>
</dbReference>
<dbReference type="Gene3D" id="3.30.365.10">
    <property type="entry name" value="Aldehyde oxidase/xanthine dehydrogenase, molybdopterin binding domain"/>
    <property type="match status" value="4"/>
</dbReference>
<sequence length="773" mass="82045">MAYATYMGAHVKRKEDPRLITGSGSYVGDLKLPGMHYVAFVRSPYAHARVGEIDASAALALEGVVAVVTGQDLAAHTEPMPFPFEVGSADGEANSARTHYALTTGKVLHMGECVAAVIAADAATAADAAEEVFVDWEPLPAVAGIEQALEADAAVLFDDMDSNVQEVWRRKVGDVDAAFAGAHTVVSQHITSQRLAAVPMEGRSIVAAPDPTTSGLTVWTSTQAPHLIRGQLAGVLRMSENAIRVIAPEVGGGFGVKIGIYPEEVVIASLAMRFQLPLSWVEGRSEHLLTTTHGRGQIADYALAVTEDGRITGMKMRVVADMGAYPIVLIIPELTGWMAVGVYDIPAFDIEIDCVFTNTTPIAAYRGAGRPEAAYYIERMVDLVANELGLDPTEVRRKNFISPDAFPYDTGTTLTYDSGEYEKSLTKALDVSSYAALRSEQEQRRSQDGANLLGIGLASYVEICGFGPYESAEVRVEPSGTVTVFTGISPHGQGQETTFAQIVADQLGADYDQIVVKHGDTANTPMGIGTMGSRGLAVGGTALVRATGKVRDKAKQIAGHILEAAAEDIELTEGQYQVRGVPDNAVTLADIAARAYSDDLPDQIDTGLEGTDYFRPDLVYPFGTHVAVVEVEQSTGRVTIREYYSVDDCGPRISPKLVDGQVHGGLAQGIAQALLEEVVYSEEGQLLTGTLMDYAIPKAAQFPTFVTDSTVTHTPHNPLGAKGIGEAATIGSTPAIANAVMDALKPLGVHHLDMPLTPEKIWQAIHANGNGAG</sequence>
<dbReference type="InterPro" id="IPR008274">
    <property type="entry name" value="AldOxase/xan_DH_MoCoBD1"/>
</dbReference>